<keyword evidence="2" id="KW-1185">Reference proteome</keyword>
<evidence type="ECO:0000313" key="2">
    <source>
        <dbReference type="Proteomes" id="UP000660024"/>
    </source>
</evidence>
<evidence type="ECO:0000313" key="1">
    <source>
        <dbReference type="EMBL" id="MBK0383526.1"/>
    </source>
</evidence>
<organism evidence="1 2">
    <name type="scientific">Pedobacter segetis</name>
    <dbReference type="NCBI Taxonomy" id="2793069"/>
    <lineage>
        <taxon>Bacteria</taxon>
        <taxon>Pseudomonadati</taxon>
        <taxon>Bacteroidota</taxon>
        <taxon>Sphingobacteriia</taxon>
        <taxon>Sphingobacteriales</taxon>
        <taxon>Sphingobacteriaceae</taxon>
        <taxon>Pedobacter</taxon>
    </lineage>
</organism>
<dbReference type="Proteomes" id="UP000660024">
    <property type="component" value="Unassembled WGS sequence"/>
</dbReference>
<sequence>MGYINPICFLNKTETLDVAVKSLDTFKQFGVEDFRNVAGDIKSVQMVLEPNAAAAANAILARYWQTGVDPTLTEGIPVRAFDKIAVNSVLDVISFRIMAIDGLEHTLQIQYFNY</sequence>
<dbReference type="EMBL" id="JAEHFY010000014">
    <property type="protein sequence ID" value="MBK0383526.1"/>
    <property type="molecule type" value="Genomic_DNA"/>
</dbReference>
<protein>
    <submittedName>
        <fullName evidence="1">Uncharacterized protein</fullName>
    </submittedName>
</protein>
<proteinExistence type="predicted"/>
<name>A0ABS1BL98_9SPHI</name>
<reference evidence="1 2" key="1">
    <citation type="submission" date="2020-12" db="EMBL/GenBank/DDBJ databases">
        <title>Bacterial novel species Pedobacter sp. SD-b isolated from soil.</title>
        <authorList>
            <person name="Jung H.-Y."/>
        </authorList>
    </citation>
    <scope>NUCLEOTIDE SEQUENCE [LARGE SCALE GENOMIC DNA]</scope>
    <source>
        <strain evidence="1 2">SD-b</strain>
    </source>
</reference>
<accession>A0ABS1BL98</accession>
<comment type="caution">
    <text evidence="1">The sequence shown here is derived from an EMBL/GenBank/DDBJ whole genome shotgun (WGS) entry which is preliminary data.</text>
</comment>
<dbReference type="RefSeq" id="WP_200586330.1">
    <property type="nucleotide sequence ID" value="NZ_JAEHFY010000014.1"/>
</dbReference>
<gene>
    <name evidence="1" type="ORF">I5M32_11215</name>
</gene>